<dbReference type="InterPro" id="IPR049071">
    <property type="entry name" value="MPI_cupin_dom"/>
</dbReference>
<dbReference type="PANTHER" id="PTHR42742:SF3">
    <property type="entry name" value="FRUCTOKINASE"/>
    <property type="match status" value="1"/>
</dbReference>
<evidence type="ECO:0000313" key="10">
    <source>
        <dbReference type="Proteomes" id="UP000823863"/>
    </source>
</evidence>
<evidence type="ECO:0000313" key="9">
    <source>
        <dbReference type="EMBL" id="HJC66262.1"/>
    </source>
</evidence>
<dbReference type="SUPFAM" id="SSF51182">
    <property type="entry name" value="RmlC-like cupins"/>
    <property type="match status" value="1"/>
</dbReference>
<dbReference type="Proteomes" id="UP000823863">
    <property type="component" value="Unassembled WGS sequence"/>
</dbReference>
<dbReference type="AlphaFoldDB" id="A0A9D2PS51"/>
<dbReference type="InterPro" id="IPR011051">
    <property type="entry name" value="RmlC_Cupin_sf"/>
</dbReference>
<keyword evidence="1 5" id="KW-0479">Metal-binding</keyword>
<feature type="binding site" evidence="5">
    <location>
        <position position="172"/>
    </location>
    <ligand>
        <name>Zn(2+)</name>
        <dbReference type="ChEBI" id="CHEBI:29105"/>
    </ligand>
</feature>
<dbReference type="GO" id="GO:0008270">
    <property type="term" value="F:zinc ion binding"/>
    <property type="evidence" value="ECO:0007669"/>
    <property type="project" value="InterPro"/>
</dbReference>
<evidence type="ECO:0000256" key="5">
    <source>
        <dbReference type="PIRSR" id="PIRSR036894-1"/>
    </source>
</evidence>
<evidence type="ECO:0000259" key="8">
    <source>
        <dbReference type="Pfam" id="PF21621"/>
    </source>
</evidence>
<feature type="domain" description="Phosphomannose isomerase type I catalytic" evidence="7">
    <location>
        <begin position="7"/>
        <end position="105"/>
    </location>
</feature>
<dbReference type="InterPro" id="IPR051804">
    <property type="entry name" value="Carb_Metab_Reg_Kinase/Isom"/>
</dbReference>
<evidence type="ECO:0000259" key="7">
    <source>
        <dbReference type="Pfam" id="PF20511"/>
    </source>
</evidence>
<organism evidence="9 10">
    <name type="scientific">Candidatus Enterocloster excrementigallinarum</name>
    <dbReference type="NCBI Taxonomy" id="2838558"/>
    <lineage>
        <taxon>Bacteria</taxon>
        <taxon>Bacillati</taxon>
        <taxon>Bacillota</taxon>
        <taxon>Clostridia</taxon>
        <taxon>Lachnospirales</taxon>
        <taxon>Lachnospiraceae</taxon>
        <taxon>Enterocloster</taxon>
    </lineage>
</organism>
<evidence type="ECO:0000256" key="4">
    <source>
        <dbReference type="ARBA" id="ARBA00030762"/>
    </source>
</evidence>
<feature type="binding site" evidence="5">
    <location>
        <position position="115"/>
    </location>
    <ligand>
        <name>Zn(2+)</name>
        <dbReference type="ChEBI" id="CHEBI:29105"/>
    </ligand>
</feature>
<dbReference type="PIRSF" id="PIRSF036894">
    <property type="entry name" value="PMI_Firm_short"/>
    <property type="match status" value="1"/>
</dbReference>
<feature type="domain" description="Mannose-6-phosphate isomerase cupin" evidence="8">
    <location>
        <begin position="240"/>
        <end position="306"/>
    </location>
</feature>
<evidence type="ECO:0000256" key="1">
    <source>
        <dbReference type="ARBA" id="ARBA00022723"/>
    </source>
</evidence>
<dbReference type="GO" id="GO:0005975">
    <property type="term" value="P:carbohydrate metabolic process"/>
    <property type="evidence" value="ECO:0007669"/>
    <property type="project" value="InterPro"/>
</dbReference>
<comment type="cofactor">
    <cofactor evidence="5">
        <name>Zn(2+)</name>
        <dbReference type="ChEBI" id="CHEBI:29105"/>
    </cofactor>
    <text evidence="5">Binds 1 zinc ion per subunit.</text>
</comment>
<comment type="caution">
    <text evidence="9">The sequence shown here is derived from an EMBL/GenBank/DDBJ whole genome shotgun (WGS) entry which is preliminary data.</text>
</comment>
<dbReference type="GO" id="GO:0004476">
    <property type="term" value="F:mannose-6-phosphate isomerase activity"/>
    <property type="evidence" value="ECO:0007669"/>
    <property type="project" value="InterPro"/>
</dbReference>
<gene>
    <name evidence="9" type="ORF">H9931_06005</name>
</gene>
<reference evidence="9" key="2">
    <citation type="submission" date="2021-04" db="EMBL/GenBank/DDBJ databases">
        <authorList>
            <person name="Gilroy R."/>
        </authorList>
    </citation>
    <scope>NUCLEOTIDE SEQUENCE</scope>
    <source>
        <strain evidence="9">CHK198-12963</strain>
    </source>
</reference>
<keyword evidence="2 5" id="KW-0862">Zinc</keyword>
<dbReference type="CDD" id="cd07010">
    <property type="entry name" value="cupin_PMI_type_I_N_bac"/>
    <property type="match status" value="1"/>
</dbReference>
<evidence type="ECO:0000256" key="3">
    <source>
        <dbReference type="ARBA" id="ARBA00029741"/>
    </source>
</evidence>
<dbReference type="InterPro" id="IPR046457">
    <property type="entry name" value="PMI_typeI_cat"/>
</dbReference>
<dbReference type="Pfam" id="PF20511">
    <property type="entry name" value="PMI_typeI_cat"/>
    <property type="match status" value="1"/>
</dbReference>
<evidence type="ECO:0000256" key="2">
    <source>
        <dbReference type="ARBA" id="ARBA00022833"/>
    </source>
</evidence>
<dbReference type="Gene3D" id="2.60.120.10">
    <property type="entry name" value="Jelly Rolls"/>
    <property type="match status" value="2"/>
</dbReference>
<dbReference type="PANTHER" id="PTHR42742">
    <property type="entry name" value="TRANSCRIPTIONAL REPRESSOR MPRA"/>
    <property type="match status" value="1"/>
</dbReference>
<protein>
    <recommendedName>
        <fullName evidence="3">Phosphohexomutase</fullName>
    </recommendedName>
    <alternativeName>
        <fullName evidence="4">Phosphomannose isomerase</fullName>
    </alternativeName>
</protein>
<dbReference type="InterPro" id="IPR014628">
    <property type="entry name" value="Man6P_isomerase_Firm_short"/>
</dbReference>
<sequence>MKDLIFMRPCCREVIWGGRRLREIYGYKTNGDHTGEAWVVSANENGQSVADRGEYEGKTLKELWDNHRELFGNLPGEEFPLLVKIIDAREDLSIQVHPDDDYARAHENGARGKNECWYILDCPEDGDIIIGHHAQNKEQLKTMVENQQWDRLLNVIPIHRGDCFYIPSGTVHAIRKGTLLLEIQQNSDLTYRLYDYGRLQNGKPRELHLKKSLDVVRCPSNLINTREEKVCHGDYTSCILVRSPFFTVERWIGRGEQEISQSHPFMILDILEGEGTINGEPARKGDHLIATAGCKKIQLKGEFELTLTWV</sequence>
<dbReference type="InterPro" id="IPR014710">
    <property type="entry name" value="RmlC-like_jellyroll"/>
</dbReference>
<proteinExistence type="predicted"/>
<feature type="binding site" evidence="5">
    <location>
        <position position="97"/>
    </location>
    <ligand>
        <name>Zn(2+)</name>
        <dbReference type="ChEBI" id="CHEBI:29105"/>
    </ligand>
</feature>
<accession>A0A9D2PS51</accession>
<reference evidence="9" key="1">
    <citation type="journal article" date="2021" name="PeerJ">
        <title>Extensive microbial diversity within the chicken gut microbiome revealed by metagenomics and culture.</title>
        <authorList>
            <person name="Gilroy R."/>
            <person name="Ravi A."/>
            <person name="Getino M."/>
            <person name="Pursley I."/>
            <person name="Horton D.L."/>
            <person name="Alikhan N.F."/>
            <person name="Baker D."/>
            <person name="Gharbi K."/>
            <person name="Hall N."/>
            <person name="Watson M."/>
            <person name="Adriaenssens E.M."/>
            <person name="Foster-Nyarko E."/>
            <person name="Jarju S."/>
            <person name="Secka A."/>
            <person name="Antonio M."/>
            <person name="Oren A."/>
            <person name="Chaudhuri R.R."/>
            <person name="La Ragione R."/>
            <person name="Hildebrand F."/>
            <person name="Pallen M.J."/>
        </authorList>
    </citation>
    <scope>NUCLEOTIDE SEQUENCE</scope>
    <source>
        <strain evidence="9">CHK198-12963</strain>
    </source>
</reference>
<name>A0A9D2PS51_9FIRM</name>
<feature type="active site" evidence="6">
    <location>
        <position position="192"/>
    </location>
</feature>
<keyword evidence="9" id="KW-0413">Isomerase</keyword>
<dbReference type="EMBL" id="DWWB01000030">
    <property type="protein sequence ID" value="HJC66262.1"/>
    <property type="molecule type" value="Genomic_DNA"/>
</dbReference>
<evidence type="ECO:0000256" key="6">
    <source>
        <dbReference type="PIRSR" id="PIRSR036894-2"/>
    </source>
</evidence>
<dbReference type="Pfam" id="PF21621">
    <property type="entry name" value="MPI_cupin_dom"/>
    <property type="match status" value="1"/>
</dbReference>